<proteinExistence type="predicted"/>
<dbReference type="Proteomes" id="UP000001996">
    <property type="component" value="Unassembled WGS sequence"/>
</dbReference>
<sequence length="1176" mass="131046">MSQITGKVYECLTCSEKFENSAEAQKHFSLSRHKSVKLIKLDEVLACEECLDSNIHQVSIVRYGLNDMALLCAQCLQKSNIENETEPSANYTLSNGAIFTKLDQYLKFRDIECILCGETENTLYVGNTAKGQVIACKNCLPQYESQKISFVSEDDDKFLSELLGIKDFVAKPLSRGRGKGKRGGKAGRGGKSGTRPPRKPRKDDPEAEARRIHYEETKKAASNVKAGSTVKAIGSVTVGRNQKKEMSTNTTPSKKFMANGSKSNTPRGTPKDTPRGTPKDTPRGTPKDTPRGTPKDTPRGTPSPRSQSPSGKSLKKPSPVFLEKDSLKKTSVANNKKTSKKETSQSTVLPNGQANSVINTNSQSKTKSNSKSNSKSNLKLISDLESNGKNIEANSKANSRVKSGKKSGNLVPLENTESRNGTDQLILQGGKGKQNKGATSQKKNVSAVSNSKTLLLLLRTSKDRNAISKSDLDADSVTQESELVLPPYITKYHPSTTLKLSYDTLDEYFREMSFNVFLEDQFTNELNIIEPEDLMIEWYQDQDKKNNQFKVSIPMTPEVIDRFISDRFKKLKRDPFQKDQAMFLILNDEIPWYGKVATVDAIKTGQGRGKGKGRGRGRGNARGKSDRAASNSSADYVSLIITLYRWNNQPLPKTVHAQHLKLLPASVPVSRILNAMDNLVNPSFAKMLLGKEPIKQIYFNNRVNFSTNLNDSQRAAIQSVLNNKISVVRGPPGTGKTSAIYETIIQLLESLNTYPILVVAASNIAIDNIAEKLLPKHGKLILRITASEKEKEYNKSHPLSSICLHHKIYNALPLKFQQVQDDLRRGTGVVSANAYKNFMQEKFQITKQQVAQAKVILTTTVVAGGPQMKSVAKCPVVIMDEATQSSEPSTLIPLAVPGADKFVFVGDQKQLSCFSLIPSLSTSLFERVLLNGTYKAPHMLDTQYRMHPAISEFPRNRFYGGELKDGIDASARAREGIPLNPVYFWDTRGKAREQSVLNYLREDRGYTYSNRDEISYIQQILRVLILEKGIKREDIGVITPYSGQRDLISSTLVKDEVINPQREELKIEIDVDDIRNDSKPVNIHIVSGVMIASIDAFQGREKDFMVMSCVRSNTQGVIGFLRDERRLNVALTRARYGMIMVGDVKTLKLGDKLWKEYMEYLEERKLIHGGDKFDYL</sequence>
<evidence type="ECO:0000259" key="4">
    <source>
        <dbReference type="PROSITE" id="PS50157"/>
    </source>
</evidence>
<dbReference type="PROSITE" id="PS00028">
    <property type="entry name" value="ZINC_FINGER_C2H2_1"/>
    <property type="match status" value="1"/>
</dbReference>
<dbReference type="InterPro" id="IPR047187">
    <property type="entry name" value="SF1_C_Upf1"/>
</dbReference>
<feature type="compositionally biased region" description="Basic residues" evidence="3">
    <location>
        <begin position="609"/>
        <end position="621"/>
    </location>
</feature>
<feature type="region of interest" description="Disordered" evidence="3">
    <location>
        <begin position="235"/>
        <end position="376"/>
    </location>
</feature>
<feature type="region of interest" description="Disordered" evidence="3">
    <location>
        <begin position="389"/>
        <end position="445"/>
    </location>
</feature>
<dbReference type="InterPro" id="IPR027417">
    <property type="entry name" value="P-loop_NTPase"/>
</dbReference>
<feature type="compositionally biased region" description="Low complexity" evidence="3">
    <location>
        <begin position="358"/>
        <end position="376"/>
    </location>
</feature>
<dbReference type="FunFam" id="3.40.50.300:FF:001247">
    <property type="entry name" value="Erythrocyte membrane-associated antigen"/>
    <property type="match status" value="1"/>
</dbReference>
<dbReference type="OMA" id="HPLGKIC"/>
<feature type="compositionally biased region" description="Polar residues" evidence="3">
    <location>
        <begin position="389"/>
        <end position="401"/>
    </location>
</feature>
<dbReference type="GeneID" id="5232837"/>
<keyword evidence="1" id="KW-0378">Hydrolase</keyword>
<keyword evidence="1" id="KW-0067">ATP-binding</keyword>
<keyword evidence="2" id="KW-0479">Metal-binding</keyword>
<dbReference type="PANTHER" id="PTHR10887:SF317">
    <property type="entry name" value="ATP-DEPENDENT RNA HELICASE ECM32-RELATED"/>
    <property type="match status" value="1"/>
</dbReference>
<feature type="region of interest" description="Disordered" evidence="3">
    <location>
        <begin position="173"/>
        <end position="208"/>
    </location>
</feature>
<evidence type="ECO:0000256" key="3">
    <source>
        <dbReference type="SAM" id="MobiDB-lite"/>
    </source>
</evidence>
<evidence type="ECO:0000313" key="6">
    <source>
        <dbReference type="Proteomes" id="UP000001996"/>
    </source>
</evidence>
<dbReference type="InterPro" id="IPR045055">
    <property type="entry name" value="DNA2/NAM7-like"/>
</dbReference>
<dbReference type="FunCoup" id="A5E0T3">
    <property type="interactions" value="29"/>
</dbReference>
<organism evidence="5 6">
    <name type="scientific">Lodderomyces elongisporus (strain ATCC 11503 / CBS 2605 / JCM 1781 / NBRC 1676 / NRRL YB-4239)</name>
    <name type="common">Yeast</name>
    <name type="synonym">Saccharomyces elongisporus</name>
    <dbReference type="NCBI Taxonomy" id="379508"/>
    <lineage>
        <taxon>Eukaryota</taxon>
        <taxon>Fungi</taxon>
        <taxon>Dikarya</taxon>
        <taxon>Ascomycota</taxon>
        <taxon>Saccharomycotina</taxon>
        <taxon>Pichiomycetes</taxon>
        <taxon>Debaryomycetaceae</taxon>
        <taxon>Candida/Lodderomyces clade</taxon>
        <taxon>Lodderomyces</taxon>
    </lineage>
</organism>
<dbReference type="GO" id="GO:0000184">
    <property type="term" value="P:nuclear-transcribed mRNA catabolic process, nonsense-mediated decay"/>
    <property type="evidence" value="ECO:0007669"/>
    <property type="project" value="TreeGrafter"/>
</dbReference>
<dbReference type="Gene3D" id="3.40.50.300">
    <property type="entry name" value="P-loop containing nucleotide triphosphate hydrolases"/>
    <property type="match status" value="2"/>
</dbReference>
<keyword evidence="1" id="KW-0547">Nucleotide-binding</keyword>
<keyword evidence="2" id="KW-0863">Zinc-finger</keyword>
<keyword evidence="2" id="KW-0862">Zinc</keyword>
<dbReference type="STRING" id="379508.A5E0T3"/>
<dbReference type="GO" id="GO:0003678">
    <property type="term" value="F:DNA helicase activity"/>
    <property type="evidence" value="ECO:0007669"/>
    <property type="project" value="EnsemblFungi"/>
</dbReference>
<evidence type="ECO:0000256" key="1">
    <source>
        <dbReference type="ARBA" id="ARBA00022806"/>
    </source>
</evidence>
<dbReference type="EMBL" id="CH981527">
    <property type="protein sequence ID" value="EDK45041.1"/>
    <property type="molecule type" value="Genomic_DNA"/>
</dbReference>
<dbReference type="InParanoid" id="A5E0T3"/>
<dbReference type="Pfam" id="PF13086">
    <property type="entry name" value="AAA_11"/>
    <property type="match status" value="2"/>
</dbReference>
<dbReference type="GO" id="GO:0006449">
    <property type="term" value="P:regulation of translational termination"/>
    <property type="evidence" value="ECO:0007669"/>
    <property type="project" value="EnsemblFungi"/>
</dbReference>
<reference evidence="5 6" key="1">
    <citation type="journal article" date="2009" name="Nature">
        <title>Evolution of pathogenicity and sexual reproduction in eight Candida genomes.</title>
        <authorList>
            <person name="Butler G."/>
            <person name="Rasmussen M.D."/>
            <person name="Lin M.F."/>
            <person name="Santos M.A."/>
            <person name="Sakthikumar S."/>
            <person name="Munro C.A."/>
            <person name="Rheinbay E."/>
            <person name="Grabherr M."/>
            <person name="Forche A."/>
            <person name="Reedy J.L."/>
            <person name="Agrafioti I."/>
            <person name="Arnaud M.B."/>
            <person name="Bates S."/>
            <person name="Brown A.J."/>
            <person name="Brunke S."/>
            <person name="Costanzo M.C."/>
            <person name="Fitzpatrick D.A."/>
            <person name="de Groot P.W."/>
            <person name="Harris D."/>
            <person name="Hoyer L.L."/>
            <person name="Hube B."/>
            <person name="Klis F.M."/>
            <person name="Kodira C."/>
            <person name="Lennard N."/>
            <person name="Logue M.E."/>
            <person name="Martin R."/>
            <person name="Neiman A.M."/>
            <person name="Nikolaou E."/>
            <person name="Quail M.A."/>
            <person name="Quinn J."/>
            <person name="Santos M.C."/>
            <person name="Schmitzberger F.F."/>
            <person name="Sherlock G."/>
            <person name="Shah P."/>
            <person name="Silverstein K.A."/>
            <person name="Skrzypek M.S."/>
            <person name="Soll D."/>
            <person name="Staggs R."/>
            <person name="Stansfield I."/>
            <person name="Stumpf M.P."/>
            <person name="Sudbery P.E."/>
            <person name="Srikantha T."/>
            <person name="Zeng Q."/>
            <person name="Berman J."/>
            <person name="Berriman M."/>
            <person name="Heitman J."/>
            <person name="Gow N.A."/>
            <person name="Lorenz M.C."/>
            <person name="Birren B.W."/>
            <person name="Kellis M."/>
            <person name="Cuomo C.A."/>
        </authorList>
    </citation>
    <scope>NUCLEOTIDE SEQUENCE [LARGE SCALE GENOMIC DNA]</scope>
    <source>
        <strain evidence="6">ATCC 11503 / BCRC 21390 / CBS 2605 / JCM 1781 / NBRC 1676 / NRRL YB-4239</strain>
    </source>
</reference>
<feature type="compositionally biased region" description="Basic residues" evidence="3">
    <location>
        <begin position="174"/>
        <end position="185"/>
    </location>
</feature>
<dbReference type="KEGG" id="lel:PVL30_002715"/>
<name>A5E0T3_LODEL</name>
<dbReference type="PANTHER" id="PTHR10887">
    <property type="entry name" value="DNA2/NAM7 HELICASE FAMILY"/>
    <property type="match status" value="1"/>
</dbReference>
<keyword evidence="6" id="KW-1185">Reference proteome</keyword>
<feature type="compositionally biased region" description="Polar residues" evidence="3">
    <location>
        <begin position="348"/>
        <end position="357"/>
    </location>
</feature>
<feature type="domain" description="C2H2-type" evidence="4">
    <location>
        <begin position="9"/>
        <end position="38"/>
    </location>
</feature>
<dbReference type="GO" id="GO:0003724">
    <property type="term" value="F:RNA helicase activity"/>
    <property type="evidence" value="ECO:0007669"/>
    <property type="project" value="TreeGrafter"/>
</dbReference>
<dbReference type="GO" id="GO:0010494">
    <property type="term" value="C:cytoplasmic stress granule"/>
    <property type="evidence" value="ECO:0007669"/>
    <property type="project" value="EnsemblFungi"/>
</dbReference>
<dbReference type="PROSITE" id="PS50157">
    <property type="entry name" value="ZINC_FINGER_C2H2_2"/>
    <property type="match status" value="1"/>
</dbReference>
<dbReference type="CDD" id="cd18808">
    <property type="entry name" value="SF1_C_Upf1"/>
    <property type="match status" value="1"/>
</dbReference>
<dbReference type="InterPro" id="IPR041679">
    <property type="entry name" value="DNA2/NAM7-like_C"/>
</dbReference>
<dbReference type="Pfam" id="PF13087">
    <property type="entry name" value="AAA_12"/>
    <property type="match status" value="1"/>
</dbReference>
<feature type="region of interest" description="Disordered" evidence="3">
    <location>
        <begin position="604"/>
        <end position="629"/>
    </location>
</feature>
<evidence type="ECO:0000256" key="2">
    <source>
        <dbReference type="PROSITE-ProRule" id="PRU00042"/>
    </source>
</evidence>
<keyword evidence="1" id="KW-0347">Helicase</keyword>
<dbReference type="GO" id="GO:0008270">
    <property type="term" value="F:zinc ion binding"/>
    <property type="evidence" value="ECO:0007669"/>
    <property type="project" value="UniProtKB-KW"/>
</dbReference>
<dbReference type="InterPro" id="IPR041677">
    <property type="entry name" value="DNA2/NAM7_AAA_11"/>
</dbReference>
<dbReference type="HOGENOM" id="CLU_010015_0_0_1"/>
<dbReference type="AlphaFoldDB" id="A5E0T3"/>
<feature type="compositionally biased region" description="Polar residues" evidence="3">
    <location>
        <begin position="436"/>
        <end position="445"/>
    </location>
</feature>
<feature type="compositionally biased region" description="Low complexity" evidence="3">
    <location>
        <begin position="306"/>
        <end position="319"/>
    </location>
</feature>
<dbReference type="InterPro" id="IPR013087">
    <property type="entry name" value="Znf_C2H2_type"/>
</dbReference>
<evidence type="ECO:0000313" key="5">
    <source>
        <dbReference type="EMBL" id="EDK45041.1"/>
    </source>
</evidence>
<dbReference type="FunFam" id="3.40.50.300:FF:002019">
    <property type="entry name" value="DNA helicase I"/>
    <property type="match status" value="1"/>
</dbReference>
<feature type="compositionally biased region" description="Basic and acidic residues" evidence="3">
    <location>
        <begin position="269"/>
        <end position="298"/>
    </location>
</feature>
<dbReference type="VEuPathDB" id="FungiDB:LELG_03220"/>
<protein>
    <recommendedName>
        <fullName evidence="4">C2H2-type domain-containing protein</fullName>
    </recommendedName>
</protein>
<gene>
    <name evidence="5" type="ORF">LELG_03220</name>
</gene>
<accession>A5E0T3</accession>
<dbReference type="OrthoDB" id="6513042at2759"/>
<dbReference type="SUPFAM" id="SSF52540">
    <property type="entry name" value="P-loop containing nucleoside triphosphate hydrolases"/>
    <property type="match status" value="1"/>
</dbReference>
<dbReference type="eggNOG" id="KOG1802">
    <property type="taxonomic scope" value="Eukaryota"/>
</dbReference>